<feature type="domain" description="BT4734-like N-terminal" evidence="1">
    <location>
        <begin position="74"/>
        <end position="192"/>
    </location>
</feature>
<evidence type="ECO:0000313" key="3">
    <source>
        <dbReference type="Proteomes" id="UP000184130"/>
    </source>
</evidence>
<protein>
    <submittedName>
        <fullName evidence="2">VirE N-terminal domain-containing protein</fullName>
    </submittedName>
</protein>
<dbReference type="InterPro" id="IPR014907">
    <property type="entry name" value="BT4734-like_N"/>
</dbReference>
<proteinExistence type="predicted"/>
<evidence type="ECO:0000259" key="1">
    <source>
        <dbReference type="Pfam" id="PF08800"/>
    </source>
</evidence>
<reference evidence="2 3" key="1">
    <citation type="submission" date="2016-11" db="EMBL/GenBank/DDBJ databases">
        <authorList>
            <person name="Jaros S."/>
            <person name="Januszkiewicz K."/>
            <person name="Wedrychowicz H."/>
        </authorList>
    </citation>
    <scope>NUCLEOTIDE SEQUENCE [LARGE SCALE GENOMIC DNA]</scope>
    <source>
        <strain evidence="2 3">KHT3</strain>
    </source>
</reference>
<evidence type="ECO:0000313" key="2">
    <source>
        <dbReference type="EMBL" id="SHK75845.1"/>
    </source>
</evidence>
<name>A0A1M6V3A1_XYLRU</name>
<dbReference type="RefSeq" id="WP_175549456.1">
    <property type="nucleotide sequence ID" value="NZ_FRBD01000011.1"/>
</dbReference>
<dbReference type="EMBL" id="FRBD01000011">
    <property type="protein sequence ID" value="SHK75845.1"/>
    <property type="molecule type" value="Genomic_DNA"/>
</dbReference>
<accession>A0A1M6V3A1</accession>
<gene>
    <name evidence="2" type="ORF">SAMN05216463_11197</name>
</gene>
<organism evidence="2 3">
    <name type="scientific">Xylanibacter ruminicola</name>
    <name type="common">Prevotella ruminicola</name>
    <dbReference type="NCBI Taxonomy" id="839"/>
    <lineage>
        <taxon>Bacteria</taxon>
        <taxon>Pseudomonadati</taxon>
        <taxon>Bacteroidota</taxon>
        <taxon>Bacteroidia</taxon>
        <taxon>Bacteroidales</taxon>
        <taxon>Prevotellaceae</taxon>
        <taxon>Xylanibacter</taxon>
    </lineage>
</organism>
<dbReference type="Proteomes" id="UP000184130">
    <property type="component" value="Unassembled WGS sequence"/>
</dbReference>
<dbReference type="Pfam" id="PF08800">
    <property type="entry name" value="BT4734-like_N"/>
    <property type="match status" value="1"/>
</dbReference>
<sequence length="201" mass="23553">MEAKNNATITNSWNPAEVRMSFFTKPITNKWPSGQPLSLFQVYRYIITRRYKPETELLRTITDDNKARDFKGENLDYVTPSGVFSYCSDNSLVSHSGILCMDLDHLDNRVEELFQLLIHDPMFMTLLLFRSPRGSGLKWFIHIDLSRCDHRTWFIAVRNYLMHTYHLDDKQVDKACGNTSRACFLCYDAEAYILPLLVEYF</sequence>
<dbReference type="AlphaFoldDB" id="A0A1M6V3A1"/>